<dbReference type="InterPro" id="IPR038501">
    <property type="entry name" value="Spore_GerAC_C_sf"/>
</dbReference>
<proteinExistence type="inferred from homology"/>
<dbReference type="Pfam" id="PF05504">
    <property type="entry name" value="Spore_GerAC"/>
    <property type="match status" value="1"/>
</dbReference>
<evidence type="ECO:0000256" key="3">
    <source>
        <dbReference type="ARBA" id="ARBA00022544"/>
    </source>
</evidence>
<dbReference type="OrthoDB" id="2380468at2"/>
<dbReference type="Proteomes" id="UP000267798">
    <property type="component" value="Unassembled WGS sequence"/>
</dbReference>
<keyword evidence="7" id="KW-0449">Lipoprotein</keyword>
<keyword evidence="4" id="KW-0732">Signal</keyword>
<dbReference type="InterPro" id="IPR008844">
    <property type="entry name" value="Spore_GerAC-like"/>
</dbReference>
<evidence type="ECO:0000259" key="9">
    <source>
        <dbReference type="Pfam" id="PF25198"/>
    </source>
</evidence>
<feature type="domain" description="Spore germination GerAC-like C-terminal" evidence="8">
    <location>
        <begin position="218"/>
        <end position="374"/>
    </location>
</feature>
<organism evidence="10 11">
    <name type="scientific">Paenibacillus pinisoli</name>
    <dbReference type="NCBI Taxonomy" id="1276110"/>
    <lineage>
        <taxon>Bacteria</taxon>
        <taxon>Bacillati</taxon>
        <taxon>Bacillota</taxon>
        <taxon>Bacilli</taxon>
        <taxon>Bacillales</taxon>
        <taxon>Paenibacillaceae</taxon>
        <taxon>Paenibacillus</taxon>
    </lineage>
</organism>
<evidence type="ECO:0000259" key="8">
    <source>
        <dbReference type="Pfam" id="PF05504"/>
    </source>
</evidence>
<keyword evidence="5" id="KW-0472">Membrane</keyword>
<gene>
    <name evidence="10" type="ORF">D3P09_18770</name>
</gene>
<dbReference type="PANTHER" id="PTHR35789">
    <property type="entry name" value="SPORE GERMINATION PROTEIN B3"/>
    <property type="match status" value="1"/>
</dbReference>
<dbReference type="NCBIfam" id="TIGR02887">
    <property type="entry name" value="spore_ger_x_C"/>
    <property type="match status" value="1"/>
</dbReference>
<name>A0A3A6PNM0_9BACL</name>
<comment type="subcellular location">
    <subcellularLocation>
        <location evidence="1">Membrane</location>
        <topology evidence="1">Lipid-anchor</topology>
    </subcellularLocation>
</comment>
<dbReference type="InterPro" id="IPR046953">
    <property type="entry name" value="Spore_GerAC-like_C"/>
</dbReference>
<dbReference type="GO" id="GO:0016020">
    <property type="term" value="C:membrane"/>
    <property type="evidence" value="ECO:0007669"/>
    <property type="project" value="UniProtKB-SubCell"/>
</dbReference>
<comment type="caution">
    <text evidence="10">The sequence shown here is derived from an EMBL/GenBank/DDBJ whole genome shotgun (WGS) entry which is preliminary data.</text>
</comment>
<protein>
    <submittedName>
        <fullName evidence="10">Ger(X)C family spore germination protein</fullName>
    </submittedName>
</protein>
<evidence type="ECO:0000313" key="10">
    <source>
        <dbReference type="EMBL" id="RJX38111.1"/>
    </source>
</evidence>
<dbReference type="EMBL" id="QXQB01000004">
    <property type="protein sequence ID" value="RJX38111.1"/>
    <property type="molecule type" value="Genomic_DNA"/>
</dbReference>
<feature type="domain" description="Spore germination protein N-terminal" evidence="9">
    <location>
        <begin position="24"/>
        <end position="198"/>
    </location>
</feature>
<dbReference type="Gene3D" id="3.30.300.210">
    <property type="entry name" value="Nutrient germinant receptor protein C, domain 3"/>
    <property type="match status" value="1"/>
</dbReference>
<accession>A0A3A6PNM0</accession>
<evidence type="ECO:0000256" key="5">
    <source>
        <dbReference type="ARBA" id="ARBA00023136"/>
    </source>
</evidence>
<keyword evidence="6" id="KW-0564">Palmitate</keyword>
<dbReference type="InterPro" id="IPR057336">
    <property type="entry name" value="GerAC_N"/>
</dbReference>
<evidence type="ECO:0000256" key="7">
    <source>
        <dbReference type="ARBA" id="ARBA00023288"/>
    </source>
</evidence>
<dbReference type="AlphaFoldDB" id="A0A3A6PNM0"/>
<evidence type="ECO:0000256" key="6">
    <source>
        <dbReference type="ARBA" id="ARBA00023139"/>
    </source>
</evidence>
<keyword evidence="11" id="KW-1185">Reference proteome</keyword>
<sequence length="385" mass="44137">MRIRTRMIWLGLVAIMAAGGCTSDVKNIERINYASAIGIDYRDGKYYSYVQFIDMHSEAKTSEGTKERAKIWLGQAKGDNFEDAVFQLYRSAQERIYWGHTTAIVFSESVLKDGFKSIYDSITRYYEFRFTPWVYIARGSVKDILQTGAFYDQSPLNTILHEPMGIYSQTSLIASVKLHRMIREMREPGYTSHIPTISLEKESWSQNGKKKTMMIIDGAVFVKDGLVKGYIPAKQLSGLRWLEHTTIRAGVSVPREDHPAVQMVVDKPKAKIVQVEGGTYPKFDIRVKGDAYVVNESNNSLSNLGKLTHATEDTIRREIEELYETGVKKNLDILNLEYNLFRHHYREWHASDHWDKRLLTGEALRNVDVRIDVTHASAAKNRKRG</sequence>
<evidence type="ECO:0000313" key="11">
    <source>
        <dbReference type="Proteomes" id="UP000267798"/>
    </source>
</evidence>
<dbReference type="PANTHER" id="PTHR35789:SF1">
    <property type="entry name" value="SPORE GERMINATION PROTEIN B3"/>
    <property type="match status" value="1"/>
</dbReference>
<evidence type="ECO:0000256" key="2">
    <source>
        <dbReference type="ARBA" id="ARBA00007886"/>
    </source>
</evidence>
<reference evidence="10 11" key="1">
    <citation type="submission" date="2018-09" db="EMBL/GenBank/DDBJ databases">
        <title>Paenibacillus aracenensis nov. sp. isolated from a cave in southern Spain.</title>
        <authorList>
            <person name="Jurado V."/>
            <person name="Gutierrez-Patricio S."/>
            <person name="Gonzalez-Pimentel J.L."/>
            <person name="Miller A.Z."/>
            <person name="Laiz L."/>
            <person name="Saiz-Jimenez C."/>
        </authorList>
    </citation>
    <scope>NUCLEOTIDE SEQUENCE [LARGE SCALE GENOMIC DNA]</scope>
    <source>
        <strain evidence="10 11">JCM 19203</strain>
    </source>
</reference>
<evidence type="ECO:0000256" key="4">
    <source>
        <dbReference type="ARBA" id="ARBA00022729"/>
    </source>
</evidence>
<dbReference type="PROSITE" id="PS51257">
    <property type="entry name" value="PROKAR_LIPOPROTEIN"/>
    <property type="match status" value="1"/>
</dbReference>
<dbReference type="GO" id="GO:0009847">
    <property type="term" value="P:spore germination"/>
    <property type="evidence" value="ECO:0007669"/>
    <property type="project" value="InterPro"/>
</dbReference>
<evidence type="ECO:0000256" key="1">
    <source>
        <dbReference type="ARBA" id="ARBA00004635"/>
    </source>
</evidence>
<dbReference type="RefSeq" id="WP_120112930.1">
    <property type="nucleotide sequence ID" value="NZ_QXQB01000004.1"/>
</dbReference>
<keyword evidence="3" id="KW-0309">Germination</keyword>
<comment type="similarity">
    <text evidence="2">Belongs to the GerABKC lipoprotein family.</text>
</comment>
<dbReference type="Pfam" id="PF25198">
    <property type="entry name" value="Spore_GerAC_N"/>
    <property type="match status" value="1"/>
</dbReference>